<dbReference type="EMBL" id="JALGBI010000002">
    <property type="protein sequence ID" value="MCJ0764837.1"/>
    <property type="molecule type" value="Genomic_DNA"/>
</dbReference>
<proteinExistence type="inferred from homology"/>
<sequence>MNKSNIPASPAQATPPNRRHVLGLAGATGLALLDPTLARAQGLDNTLRVGFVSPRTGPLGSFGEGDGHVLALARKALASGLVIGGKAYKVEILDRDTQSDPARASQLAKALIDNDKVDLMLTTSTPEVVNPVSDACEAAGVPCLATVMPWEAWYFGRGAKPGAPSPFKWSFLFSFGVADFVKSYISQWSAVPSNKRVAALLPNDADGNAIRNALLPHLQKAGFTVVDGGPYETGTTDFSAQIARFKAEKCEILCSFPIPPDFATFWRQAAQQGLAKSMKVVQIAKTGLFASTIEVLGPLGYNLSVAAYWHKNYPYASALTGLTGVQLADGYEKASGKQWNQQLGASLSLLDAGVAALKAAANPKDKAGLAKALSTLQTTTMMGKVDFTKGPVGNVSSVPMIGAQWVKPAAGSKFKYDYVITENESDPRIPVAAKLKSYS</sequence>
<feature type="domain" description="Leucine-binding protein" evidence="3">
    <location>
        <begin position="46"/>
        <end position="389"/>
    </location>
</feature>
<dbReference type="InterPro" id="IPR028082">
    <property type="entry name" value="Peripla_BP_I"/>
</dbReference>
<dbReference type="InterPro" id="IPR028081">
    <property type="entry name" value="Leu-bd"/>
</dbReference>
<evidence type="ECO:0000259" key="3">
    <source>
        <dbReference type="Pfam" id="PF13458"/>
    </source>
</evidence>
<evidence type="ECO:0000256" key="1">
    <source>
        <dbReference type="ARBA" id="ARBA00010062"/>
    </source>
</evidence>
<dbReference type="InterPro" id="IPR051010">
    <property type="entry name" value="BCAA_transport"/>
</dbReference>
<dbReference type="RefSeq" id="WP_243307790.1">
    <property type="nucleotide sequence ID" value="NZ_JALGBI010000002.1"/>
</dbReference>
<comment type="caution">
    <text evidence="4">The sequence shown here is derived from an EMBL/GenBank/DDBJ whole genome shotgun (WGS) entry which is preliminary data.</text>
</comment>
<evidence type="ECO:0000313" key="4">
    <source>
        <dbReference type="EMBL" id="MCJ0764837.1"/>
    </source>
</evidence>
<dbReference type="PROSITE" id="PS51318">
    <property type="entry name" value="TAT"/>
    <property type="match status" value="1"/>
</dbReference>
<dbReference type="InterPro" id="IPR006311">
    <property type="entry name" value="TAT_signal"/>
</dbReference>
<accession>A0A9X1VZC5</accession>
<dbReference type="PANTHER" id="PTHR30483:SF6">
    <property type="entry name" value="PERIPLASMIC BINDING PROTEIN OF ABC TRANSPORTER FOR NATURAL AMINO ACIDS"/>
    <property type="match status" value="1"/>
</dbReference>
<protein>
    <submittedName>
        <fullName evidence="4">ABC transporter substrate-binding protein</fullName>
    </submittedName>
</protein>
<dbReference type="SUPFAM" id="SSF53822">
    <property type="entry name" value="Periplasmic binding protein-like I"/>
    <property type="match status" value="1"/>
</dbReference>
<dbReference type="Proteomes" id="UP001139447">
    <property type="component" value="Unassembled WGS sequence"/>
</dbReference>
<dbReference type="Pfam" id="PF13458">
    <property type="entry name" value="Peripla_BP_6"/>
    <property type="match status" value="1"/>
</dbReference>
<evidence type="ECO:0000256" key="2">
    <source>
        <dbReference type="ARBA" id="ARBA00022729"/>
    </source>
</evidence>
<evidence type="ECO:0000313" key="5">
    <source>
        <dbReference type="Proteomes" id="UP001139447"/>
    </source>
</evidence>
<keyword evidence="2" id="KW-0732">Signal</keyword>
<dbReference type="Gene3D" id="3.40.50.2300">
    <property type="match status" value="2"/>
</dbReference>
<dbReference type="AlphaFoldDB" id="A0A9X1VZC5"/>
<reference evidence="4" key="1">
    <citation type="submission" date="2022-03" db="EMBL/GenBank/DDBJ databases">
        <authorList>
            <person name="Woo C.Y."/>
        </authorList>
    </citation>
    <scope>NUCLEOTIDE SEQUENCE</scope>
    <source>
        <strain evidence="4">CYS-02</strain>
    </source>
</reference>
<dbReference type="PANTHER" id="PTHR30483">
    <property type="entry name" value="LEUCINE-SPECIFIC-BINDING PROTEIN"/>
    <property type="match status" value="1"/>
</dbReference>
<gene>
    <name evidence="4" type="ORF">MMF98_16590</name>
</gene>
<keyword evidence="5" id="KW-1185">Reference proteome</keyword>
<comment type="similarity">
    <text evidence="1">Belongs to the leucine-binding protein family.</text>
</comment>
<dbReference type="CDD" id="cd06337">
    <property type="entry name" value="PBP1_ABC_ligand_binding-like"/>
    <property type="match status" value="1"/>
</dbReference>
<organism evidence="4 5">
    <name type="scientific">Variovorax terrae</name>
    <dbReference type="NCBI Taxonomy" id="2923278"/>
    <lineage>
        <taxon>Bacteria</taxon>
        <taxon>Pseudomonadati</taxon>
        <taxon>Pseudomonadota</taxon>
        <taxon>Betaproteobacteria</taxon>
        <taxon>Burkholderiales</taxon>
        <taxon>Comamonadaceae</taxon>
        <taxon>Variovorax</taxon>
    </lineage>
</organism>
<name>A0A9X1VZC5_9BURK</name>